<reference evidence="10 11" key="1">
    <citation type="journal article" date="2014" name="Nat. Genet.">
        <title>Whole-genome sequence of a flatfish provides insights into ZW sex chromosome evolution and adaptation to a benthic lifestyle.</title>
        <authorList>
            <person name="Chen S."/>
            <person name="Zhang G."/>
            <person name="Shao C."/>
            <person name="Huang Q."/>
            <person name="Liu G."/>
            <person name="Zhang P."/>
            <person name="Song W."/>
            <person name="An N."/>
            <person name="Chalopin D."/>
            <person name="Volff J.N."/>
            <person name="Hong Y."/>
            <person name="Li Q."/>
            <person name="Sha Z."/>
            <person name="Zhou H."/>
            <person name="Xie M."/>
            <person name="Yu Q."/>
            <person name="Liu Y."/>
            <person name="Xiang H."/>
            <person name="Wang N."/>
            <person name="Wu K."/>
            <person name="Yang C."/>
            <person name="Zhou Q."/>
            <person name="Liao X."/>
            <person name="Yang L."/>
            <person name="Hu Q."/>
            <person name="Zhang J."/>
            <person name="Meng L."/>
            <person name="Jin L."/>
            <person name="Tian Y."/>
            <person name="Lian J."/>
            <person name="Yang J."/>
            <person name="Miao G."/>
            <person name="Liu S."/>
            <person name="Liang Z."/>
            <person name="Yan F."/>
            <person name="Li Y."/>
            <person name="Sun B."/>
            <person name="Zhang H."/>
            <person name="Zhang J."/>
            <person name="Zhu Y."/>
            <person name="Du M."/>
            <person name="Zhao Y."/>
            <person name="Schartl M."/>
            <person name="Tang Q."/>
            <person name="Wang J."/>
        </authorList>
    </citation>
    <scope>NUCLEOTIDE SEQUENCE</scope>
</reference>
<dbReference type="AlphaFoldDB" id="A0A3P8VQK1"/>
<name>A0A3P8VQK1_CYNSE</name>
<evidence type="ECO:0000313" key="11">
    <source>
        <dbReference type="Proteomes" id="UP000265120"/>
    </source>
</evidence>
<organism evidence="10 11">
    <name type="scientific">Cynoglossus semilaevis</name>
    <name type="common">Tongue sole</name>
    <dbReference type="NCBI Taxonomy" id="244447"/>
    <lineage>
        <taxon>Eukaryota</taxon>
        <taxon>Metazoa</taxon>
        <taxon>Chordata</taxon>
        <taxon>Craniata</taxon>
        <taxon>Vertebrata</taxon>
        <taxon>Euteleostomi</taxon>
        <taxon>Actinopterygii</taxon>
        <taxon>Neopterygii</taxon>
        <taxon>Teleostei</taxon>
        <taxon>Neoteleostei</taxon>
        <taxon>Acanthomorphata</taxon>
        <taxon>Carangaria</taxon>
        <taxon>Pleuronectiformes</taxon>
        <taxon>Pleuronectoidei</taxon>
        <taxon>Cynoglossidae</taxon>
        <taxon>Cynoglossinae</taxon>
        <taxon>Cynoglossus</taxon>
    </lineage>
</organism>
<sequence length="126" mass="13252">MAKILLGIVAVIACFMLVHCLDCRQCPIGIFGQCFFGSDLTCNNATQSCYRGEFNATGPISLHIRGCLDSDLCGKTLTGSLLGASYTSSFECCTTNLCNGASTAHISLTVALCAAILSALWGSWEP</sequence>
<evidence type="ECO:0000313" key="10">
    <source>
        <dbReference type="Ensembl" id="ENSCSEP00000017498.1"/>
    </source>
</evidence>
<evidence type="ECO:0000256" key="5">
    <source>
        <dbReference type="ARBA" id="ARBA00023136"/>
    </source>
</evidence>
<keyword evidence="5" id="KW-0472">Membrane</keyword>
<dbReference type="Proteomes" id="UP000265120">
    <property type="component" value="Chromosome 18"/>
</dbReference>
<feature type="signal peptide" evidence="9">
    <location>
        <begin position="1"/>
        <end position="20"/>
    </location>
</feature>
<keyword evidence="6" id="KW-1015">Disulfide bond</keyword>
<accession>A0A3P8VQK1</accession>
<keyword evidence="7" id="KW-0325">Glycoprotein</keyword>
<dbReference type="InterPro" id="IPR046354">
    <property type="entry name" value="SPACA4/Bouncer"/>
</dbReference>
<dbReference type="PANTHER" id="PTHR47613">
    <property type="entry name" value="SPERM ACROSOME MEMBRANE-ASSOCIATED PROTEIN 4"/>
    <property type="match status" value="1"/>
</dbReference>
<dbReference type="PANTHER" id="PTHR47613:SF1">
    <property type="entry name" value="SPERM ACROSOME MEMBRANE-ASSOCIATED PROTEIN 4"/>
    <property type="match status" value="1"/>
</dbReference>
<keyword evidence="11" id="KW-1185">Reference proteome</keyword>
<keyword evidence="3" id="KW-0336">GPI-anchor</keyword>
<evidence type="ECO:0000256" key="3">
    <source>
        <dbReference type="ARBA" id="ARBA00022622"/>
    </source>
</evidence>
<dbReference type="OMA" id="CYTGEAQ"/>
<proteinExistence type="predicted"/>
<dbReference type="GO" id="GO:0035036">
    <property type="term" value="P:sperm-egg recognition"/>
    <property type="evidence" value="ECO:0007669"/>
    <property type="project" value="TreeGrafter"/>
</dbReference>
<keyword evidence="2" id="KW-1003">Cell membrane</keyword>
<dbReference type="GeneTree" id="ENSGT00910000144740"/>
<evidence type="ECO:0000256" key="9">
    <source>
        <dbReference type="SAM" id="SignalP"/>
    </source>
</evidence>
<dbReference type="Gene3D" id="2.10.60.10">
    <property type="entry name" value="CD59"/>
    <property type="match status" value="1"/>
</dbReference>
<evidence type="ECO:0000256" key="1">
    <source>
        <dbReference type="ARBA" id="ARBA00004609"/>
    </source>
</evidence>
<evidence type="ECO:0000256" key="6">
    <source>
        <dbReference type="ARBA" id="ARBA00023157"/>
    </source>
</evidence>
<feature type="chain" id="PRO_5018177852" evidence="9">
    <location>
        <begin position="21"/>
        <end position="126"/>
    </location>
</feature>
<dbReference type="SUPFAM" id="SSF57302">
    <property type="entry name" value="Snake toxin-like"/>
    <property type="match status" value="1"/>
</dbReference>
<evidence type="ECO:0000256" key="7">
    <source>
        <dbReference type="ARBA" id="ARBA00023180"/>
    </source>
</evidence>
<reference evidence="10" key="3">
    <citation type="submission" date="2025-09" db="UniProtKB">
        <authorList>
            <consortium name="Ensembl"/>
        </authorList>
    </citation>
    <scope>IDENTIFICATION</scope>
</reference>
<dbReference type="InterPro" id="IPR045860">
    <property type="entry name" value="Snake_toxin-like_sf"/>
</dbReference>
<comment type="subcellular location">
    <subcellularLocation>
        <location evidence="1">Cell membrane</location>
        <topology evidence="1">Lipid-anchor</topology>
        <topology evidence="1">GPI-anchor</topology>
    </subcellularLocation>
</comment>
<dbReference type="Ensembl" id="ENSCSET00000017716.1">
    <property type="protein sequence ID" value="ENSCSEP00000017498.1"/>
    <property type="gene ID" value="ENSCSEG00000011228.1"/>
</dbReference>
<dbReference type="GO" id="GO:0005886">
    <property type="term" value="C:plasma membrane"/>
    <property type="evidence" value="ECO:0007669"/>
    <property type="project" value="UniProtKB-SubCell"/>
</dbReference>
<protein>
    <submittedName>
        <fullName evidence="10">Uncharacterized protein</fullName>
    </submittedName>
</protein>
<evidence type="ECO:0000256" key="4">
    <source>
        <dbReference type="ARBA" id="ARBA00022729"/>
    </source>
</evidence>
<keyword evidence="8" id="KW-0449">Lipoprotein</keyword>
<dbReference type="GO" id="GO:0098552">
    <property type="term" value="C:side of membrane"/>
    <property type="evidence" value="ECO:0007669"/>
    <property type="project" value="UniProtKB-KW"/>
</dbReference>
<keyword evidence="4 9" id="KW-0732">Signal</keyword>
<evidence type="ECO:0000256" key="2">
    <source>
        <dbReference type="ARBA" id="ARBA00022475"/>
    </source>
</evidence>
<dbReference type="InParanoid" id="A0A3P8VQK1"/>
<dbReference type="CDD" id="cd00117">
    <property type="entry name" value="TFP"/>
    <property type="match status" value="1"/>
</dbReference>
<evidence type="ECO:0000256" key="8">
    <source>
        <dbReference type="ARBA" id="ARBA00023288"/>
    </source>
</evidence>
<reference evidence="10" key="2">
    <citation type="submission" date="2025-08" db="UniProtKB">
        <authorList>
            <consortium name="Ensembl"/>
        </authorList>
    </citation>
    <scope>IDENTIFICATION</scope>
</reference>